<dbReference type="Pfam" id="PF09851">
    <property type="entry name" value="SHOCT"/>
    <property type="match status" value="1"/>
</dbReference>
<feature type="transmembrane region" description="Helical" evidence="6">
    <location>
        <begin position="52"/>
        <end position="72"/>
    </location>
</feature>
<dbReference type="Pfam" id="PF13396">
    <property type="entry name" value="PLDc_N"/>
    <property type="match status" value="1"/>
</dbReference>
<dbReference type="Proteomes" id="UP001162834">
    <property type="component" value="Chromosome"/>
</dbReference>
<name>A0A9E6Y1X2_9ACTN</name>
<feature type="domain" description="Cardiolipin synthase N-terminal" evidence="8">
    <location>
        <begin position="26"/>
        <end position="71"/>
    </location>
</feature>
<evidence type="ECO:0000256" key="1">
    <source>
        <dbReference type="ARBA" id="ARBA00004651"/>
    </source>
</evidence>
<evidence type="ECO:0000256" key="2">
    <source>
        <dbReference type="ARBA" id="ARBA00022475"/>
    </source>
</evidence>
<keyword evidence="5 6" id="KW-0472">Membrane</keyword>
<keyword evidence="10" id="KW-1185">Reference proteome</keyword>
<keyword evidence="2" id="KW-1003">Cell membrane</keyword>
<dbReference type="InterPro" id="IPR018649">
    <property type="entry name" value="SHOCT"/>
</dbReference>
<evidence type="ECO:0000256" key="3">
    <source>
        <dbReference type="ARBA" id="ARBA00022692"/>
    </source>
</evidence>
<dbReference type="EMBL" id="CP087164">
    <property type="protein sequence ID" value="UGS38410.1"/>
    <property type="molecule type" value="Genomic_DNA"/>
</dbReference>
<dbReference type="AlphaFoldDB" id="A0A9E6Y1X2"/>
<dbReference type="GO" id="GO:0005886">
    <property type="term" value="C:plasma membrane"/>
    <property type="evidence" value="ECO:0007669"/>
    <property type="project" value="UniProtKB-SubCell"/>
</dbReference>
<keyword evidence="4 6" id="KW-1133">Transmembrane helix</keyword>
<feature type="domain" description="SHOCT" evidence="7">
    <location>
        <begin position="107"/>
        <end position="133"/>
    </location>
</feature>
<dbReference type="InterPro" id="IPR027379">
    <property type="entry name" value="CLS_N"/>
</dbReference>
<feature type="transmembrane region" description="Helical" evidence="6">
    <location>
        <begin position="15"/>
        <end position="40"/>
    </location>
</feature>
<evidence type="ECO:0000313" key="10">
    <source>
        <dbReference type="Proteomes" id="UP001162834"/>
    </source>
</evidence>
<gene>
    <name evidence="9" type="ORF">DSM104329_04837</name>
</gene>
<accession>A0A9E6Y1X2</accession>
<evidence type="ECO:0008006" key="11">
    <source>
        <dbReference type="Google" id="ProtNLM"/>
    </source>
</evidence>
<dbReference type="KEGG" id="sbae:DSM104329_04837"/>
<evidence type="ECO:0000256" key="6">
    <source>
        <dbReference type="SAM" id="Phobius"/>
    </source>
</evidence>
<reference evidence="9" key="1">
    <citation type="journal article" date="2022" name="Int. J. Syst. Evol. Microbiol.">
        <title>Pseudomonas aegrilactucae sp. nov. and Pseudomonas morbosilactucae sp. nov., pathogens causing bacterial rot of lettuce in Japan.</title>
        <authorList>
            <person name="Sawada H."/>
            <person name="Fujikawa T."/>
            <person name="Satou M."/>
        </authorList>
    </citation>
    <scope>NUCLEOTIDE SEQUENCE</scope>
    <source>
        <strain evidence="9">0166_1</strain>
    </source>
</reference>
<evidence type="ECO:0000256" key="5">
    <source>
        <dbReference type="ARBA" id="ARBA00023136"/>
    </source>
</evidence>
<organism evidence="9 10">
    <name type="scientific">Capillimicrobium parvum</name>
    <dbReference type="NCBI Taxonomy" id="2884022"/>
    <lineage>
        <taxon>Bacteria</taxon>
        <taxon>Bacillati</taxon>
        <taxon>Actinomycetota</taxon>
        <taxon>Thermoleophilia</taxon>
        <taxon>Solirubrobacterales</taxon>
        <taxon>Capillimicrobiaceae</taxon>
        <taxon>Capillimicrobium</taxon>
    </lineage>
</organism>
<evidence type="ECO:0000313" key="9">
    <source>
        <dbReference type="EMBL" id="UGS38410.1"/>
    </source>
</evidence>
<comment type="subcellular location">
    <subcellularLocation>
        <location evidence="1">Cell membrane</location>
        <topology evidence="1">Multi-pass membrane protein</topology>
    </subcellularLocation>
</comment>
<protein>
    <recommendedName>
        <fullName evidence="11">SHOCT domain-containing protein</fullName>
    </recommendedName>
</protein>
<evidence type="ECO:0000256" key="4">
    <source>
        <dbReference type="ARBA" id="ARBA00022989"/>
    </source>
</evidence>
<evidence type="ECO:0000259" key="7">
    <source>
        <dbReference type="Pfam" id="PF09851"/>
    </source>
</evidence>
<dbReference type="RefSeq" id="WP_259312432.1">
    <property type="nucleotide sequence ID" value="NZ_CP087164.1"/>
</dbReference>
<evidence type="ECO:0000259" key="8">
    <source>
        <dbReference type="Pfam" id="PF13396"/>
    </source>
</evidence>
<proteinExistence type="predicted"/>
<keyword evidence="3 6" id="KW-0812">Transmembrane</keyword>
<sequence>MPQIPLAADYPFLNILWSMLVFVGFVFWIWLAITVFMDVFRRHDIGGFTKALWIIFVIFLPLLGVLIYLIVYHNSMADRNVKQVQAAQAAFDQQVREAAGKSGPATEIATAKSLLDAGAITQAEYDDLKSKALAAQA</sequence>